<dbReference type="AlphaFoldDB" id="A0A0S2FHZ0"/>
<sequence>MKFPKTFQALSFPFALAALLSAPATVHARSGGDGPIDIRFPSPETAVVKEGAFPNIDNLRNMAHGLSKKQVYALVGTPHFDEGVFGVREWDYLLKFRVDGQVVTCQYKVLYDRDYRVSSMHWAPDGCADAVLDGPVRQAEAAPPAPAPAPVVTSRTTRLSSEALFAFGKSGLADMLPDGRSELRHLADGIKRESGATIRVVGHADRIGDAASNLQLSTQRAQTIRRVLIDEGISANAITARGAGDSSPVIECPDSLGRKRLVACLQPNRRVELTVDSYN</sequence>
<dbReference type="InterPro" id="IPR006664">
    <property type="entry name" value="OMP_bac"/>
</dbReference>
<keyword evidence="4" id="KW-0998">Cell outer membrane</keyword>
<keyword evidence="3 5" id="KW-0472">Membrane</keyword>
<dbReference type="PROSITE" id="PS51123">
    <property type="entry name" value="OMPA_2"/>
    <property type="match status" value="1"/>
</dbReference>
<feature type="domain" description="OmpA-like" evidence="7">
    <location>
        <begin position="152"/>
        <end position="279"/>
    </location>
</feature>
<evidence type="ECO:0000259" key="7">
    <source>
        <dbReference type="PROSITE" id="PS51123"/>
    </source>
</evidence>
<keyword evidence="9" id="KW-1185">Reference proteome</keyword>
<evidence type="ECO:0000313" key="8">
    <source>
        <dbReference type="EMBL" id="ALN83160.1"/>
    </source>
</evidence>
<evidence type="ECO:0000256" key="3">
    <source>
        <dbReference type="ARBA" id="ARBA00023136"/>
    </source>
</evidence>
<evidence type="ECO:0000256" key="2">
    <source>
        <dbReference type="ARBA" id="ARBA00022729"/>
    </source>
</evidence>
<dbReference type="PANTHER" id="PTHR30329:SF21">
    <property type="entry name" value="LIPOPROTEIN YIAD-RELATED"/>
    <property type="match status" value="1"/>
</dbReference>
<dbReference type="InterPro" id="IPR037873">
    <property type="entry name" value="BamE-like"/>
</dbReference>
<dbReference type="InterPro" id="IPR036737">
    <property type="entry name" value="OmpA-like_sf"/>
</dbReference>
<feature type="signal peptide" evidence="6">
    <location>
        <begin position="1"/>
        <end position="28"/>
    </location>
</feature>
<dbReference type="CDD" id="cd07185">
    <property type="entry name" value="OmpA_C-like"/>
    <property type="match status" value="1"/>
</dbReference>
<dbReference type="PRINTS" id="PR01021">
    <property type="entry name" value="OMPADOMAIN"/>
</dbReference>
<dbReference type="PANTHER" id="PTHR30329">
    <property type="entry name" value="STATOR ELEMENT OF FLAGELLAR MOTOR COMPLEX"/>
    <property type="match status" value="1"/>
</dbReference>
<dbReference type="Gene3D" id="3.30.1330.60">
    <property type="entry name" value="OmpA-like domain"/>
    <property type="match status" value="1"/>
</dbReference>
<dbReference type="Pfam" id="PF00691">
    <property type="entry name" value="OmpA"/>
    <property type="match status" value="1"/>
</dbReference>
<reference evidence="8 9" key="1">
    <citation type="journal article" date="2015" name="BMC Genomics">
        <title>Comparative genomics and metabolic profiling of the genus Lysobacter.</title>
        <authorList>
            <person name="de Bruijn I."/>
            <person name="Cheng X."/>
            <person name="de Jager V."/>
            <person name="Exposito R.G."/>
            <person name="Watrous J."/>
            <person name="Patel N."/>
            <person name="Postma J."/>
            <person name="Dorrestein P.C."/>
            <person name="Kobayashi D."/>
            <person name="Raaijmakers J.M."/>
        </authorList>
    </citation>
    <scope>NUCLEOTIDE SEQUENCE [LARGE SCALE GENOMIC DNA]</scope>
    <source>
        <strain evidence="8 9">76</strain>
    </source>
</reference>
<dbReference type="Pfam" id="PF04355">
    <property type="entry name" value="BamE"/>
    <property type="match status" value="1"/>
</dbReference>
<dbReference type="GO" id="GO:0009279">
    <property type="term" value="C:cell outer membrane"/>
    <property type="evidence" value="ECO:0007669"/>
    <property type="project" value="UniProtKB-SubCell"/>
</dbReference>
<name>A0A0S2FHZ0_LYSAN</name>
<dbReference type="SUPFAM" id="SSF103088">
    <property type="entry name" value="OmpA-like"/>
    <property type="match status" value="1"/>
</dbReference>
<dbReference type="KEGG" id="lab:LA76x_5058"/>
<evidence type="ECO:0000256" key="5">
    <source>
        <dbReference type="PROSITE-ProRule" id="PRU00473"/>
    </source>
</evidence>
<evidence type="ECO:0000256" key="6">
    <source>
        <dbReference type="SAM" id="SignalP"/>
    </source>
</evidence>
<protein>
    <submittedName>
        <fullName evidence="8">SmpA / OmlA family protein</fullName>
    </submittedName>
</protein>
<dbReference type="EMBL" id="CP011129">
    <property type="protein sequence ID" value="ALN83160.1"/>
    <property type="molecule type" value="Genomic_DNA"/>
</dbReference>
<accession>A0A0S2FHZ0</accession>
<organism evidence="8 9">
    <name type="scientific">Lysobacter antibioticus</name>
    <dbReference type="NCBI Taxonomy" id="84531"/>
    <lineage>
        <taxon>Bacteria</taxon>
        <taxon>Pseudomonadati</taxon>
        <taxon>Pseudomonadota</taxon>
        <taxon>Gammaproteobacteria</taxon>
        <taxon>Lysobacterales</taxon>
        <taxon>Lysobacteraceae</taxon>
        <taxon>Lysobacter</taxon>
    </lineage>
</organism>
<dbReference type="Gene3D" id="3.30.1450.10">
    <property type="match status" value="1"/>
</dbReference>
<dbReference type="InterPro" id="IPR007450">
    <property type="entry name" value="BamE_dom"/>
</dbReference>
<keyword evidence="2 6" id="KW-0732">Signal</keyword>
<comment type="subcellular location">
    <subcellularLocation>
        <location evidence="1">Cell outer membrane</location>
    </subcellularLocation>
</comment>
<dbReference type="Proteomes" id="UP000060787">
    <property type="component" value="Chromosome"/>
</dbReference>
<dbReference type="STRING" id="84531.LA76x_5058"/>
<dbReference type="InterPro" id="IPR006665">
    <property type="entry name" value="OmpA-like"/>
</dbReference>
<evidence type="ECO:0000313" key="9">
    <source>
        <dbReference type="Proteomes" id="UP000060787"/>
    </source>
</evidence>
<proteinExistence type="predicted"/>
<evidence type="ECO:0000256" key="4">
    <source>
        <dbReference type="ARBA" id="ARBA00023237"/>
    </source>
</evidence>
<gene>
    <name evidence="8" type="ORF">LA76x_5058</name>
</gene>
<evidence type="ECO:0000256" key="1">
    <source>
        <dbReference type="ARBA" id="ARBA00004442"/>
    </source>
</evidence>
<dbReference type="PATRIC" id="fig|84531.8.peg.5066"/>
<dbReference type="InterPro" id="IPR050330">
    <property type="entry name" value="Bact_OuterMem_StrucFunc"/>
</dbReference>
<feature type="chain" id="PRO_5006597048" evidence="6">
    <location>
        <begin position="29"/>
        <end position="279"/>
    </location>
</feature>